<evidence type="ECO:0000256" key="5">
    <source>
        <dbReference type="SAM" id="MobiDB-lite"/>
    </source>
</evidence>
<dbReference type="EMBL" id="JXTC01000162">
    <property type="protein sequence ID" value="PON84469.1"/>
    <property type="molecule type" value="Genomic_DNA"/>
</dbReference>
<dbReference type="Pfam" id="PF00628">
    <property type="entry name" value="PHD"/>
    <property type="match status" value="1"/>
</dbReference>
<evidence type="ECO:0000259" key="6">
    <source>
        <dbReference type="Pfam" id="PF00628"/>
    </source>
</evidence>
<dbReference type="GO" id="GO:0006355">
    <property type="term" value="P:regulation of DNA-templated transcription"/>
    <property type="evidence" value="ECO:0007669"/>
    <property type="project" value="UniProtKB-UniRule"/>
</dbReference>
<feature type="region of interest" description="Disordered" evidence="5">
    <location>
        <begin position="1"/>
        <end position="20"/>
    </location>
</feature>
<dbReference type="InterPro" id="IPR013083">
    <property type="entry name" value="Znf_RING/FYVE/PHD"/>
</dbReference>
<accession>A0A2P5EFZ5</accession>
<dbReference type="InterPro" id="IPR019787">
    <property type="entry name" value="Znf_PHD-finger"/>
</dbReference>
<evidence type="ECO:0000256" key="4">
    <source>
        <dbReference type="RuleBase" id="RU369089"/>
    </source>
</evidence>
<keyword evidence="4" id="KW-0539">Nucleus</keyword>
<dbReference type="Proteomes" id="UP000237000">
    <property type="component" value="Unassembled WGS sequence"/>
</dbReference>
<keyword evidence="8" id="KW-1185">Reference proteome</keyword>
<feature type="region of interest" description="Disordered" evidence="5">
    <location>
        <begin position="69"/>
        <end position="89"/>
    </location>
</feature>
<dbReference type="GO" id="GO:0006325">
    <property type="term" value="P:chromatin organization"/>
    <property type="evidence" value="ECO:0007669"/>
    <property type="project" value="UniProtKB-UniRule"/>
</dbReference>
<evidence type="ECO:0000256" key="2">
    <source>
        <dbReference type="ARBA" id="ARBA00022771"/>
    </source>
</evidence>
<dbReference type="GO" id="GO:0042393">
    <property type="term" value="F:histone binding"/>
    <property type="evidence" value="ECO:0007669"/>
    <property type="project" value="UniProtKB-UniRule"/>
</dbReference>
<keyword evidence="3 4" id="KW-0862">Zinc</keyword>
<gene>
    <name evidence="7" type="ORF">TorRG33x02_198020</name>
</gene>
<evidence type="ECO:0000256" key="1">
    <source>
        <dbReference type="ARBA" id="ARBA00022723"/>
    </source>
</evidence>
<dbReference type="GO" id="GO:0005634">
    <property type="term" value="C:nucleus"/>
    <property type="evidence" value="ECO:0007669"/>
    <property type="project" value="UniProtKB-SubCell"/>
</dbReference>
<dbReference type="GO" id="GO:0008270">
    <property type="term" value="F:zinc ion binding"/>
    <property type="evidence" value="ECO:0007669"/>
    <property type="project" value="UniProtKB-KW"/>
</dbReference>
<comment type="subunit">
    <text evidence="4">Interacts with H3K4me3 and to a lesser extent with H3K4me2.</text>
</comment>
<evidence type="ECO:0000313" key="7">
    <source>
        <dbReference type="EMBL" id="PON84469.1"/>
    </source>
</evidence>
<protein>
    <recommendedName>
        <fullName evidence="4">PHD finger protein ALFIN-LIKE</fullName>
    </recommendedName>
</protein>
<dbReference type="PANTHER" id="PTHR12321:SF98">
    <property type="entry name" value="PHD FINGER PROTEIN ALFIN-LIKE 5"/>
    <property type="match status" value="1"/>
</dbReference>
<dbReference type="InterPro" id="IPR011011">
    <property type="entry name" value="Znf_FYVE_PHD"/>
</dbReference>
<feature type="non-terminal residue" evidence="7">
    <location>
        <position position="1"/>
    </location>
</feature>
<dbReference type="PANTHER" id="PTHR12321">
    <property type="entry name" value="CPG BINDING PROTEIN"/>
    <property type="match status" value="1"/>
</dbReference>
<dbReference type="InParanoid" id="A0A2P5EFZ5"/>
<dbReference type="STRING" id="63057.A0A2P5EFZ5"/>
<keyword evidence="1 4" id="KW-0479">Metal-binding</keyword>
<feature type="domain" description="PHD-type" evidence="6">
    <location>
        <begin position="32"/>
        <end position="75"/>
    </location>
</feature>
<comment type="subcellular location">
    <subcellularLocation>
        <location evidence="4">Nucleus</location>
    </subcellularLocation>
</comment>
<comment type="similarity">
    <text evidence="4">Belongs to the Alfin family.</text>
</comment>
<dbReference type="SUPFAM" id="SSF57903">
    <property type="entry name" value="FYVE/PHD zinc finger"/>
    <property type="match status" value="1"/>
</dbReference>
<dbReference type="InterPro" id="IPR045104">
    <property type="entry name" value="Alfin"/>
</dbReference>
<dbReference type="GO" id="GO:0003712">
    <property type="term" value="F:transcription coregulator activity"/>
    <property type="evidence" value="ECO:0007669"/>
    <property type="project" value="TreeGrafter"/>
</dbReference>
<evidence type="ECO:0000313" key="8">
    <source>
        <dbReference type="Proteomes" id="UP000237000"/>
    </source>
</evidence>
<comment type="domain">
    <text evidence="4">The PHD-type zinc finger mediates the binding to H3K4me3.</text>
</comment>
<evidence type="ECO:0000256" key="3">
    <source>
        <dbReference type="ARBA" id="ARBA00022833"/>
    </source>
</evidence>
<name>A0A2P5EFZ5_TREOI</name>
<keyword evidence="4" id="KW-0156">Chromatin regulator</keyword>
<sequence>QGSEVGKHPKGKAKEKLEELDEEYHEDEETSCGACRKKCEFLIQCVMCKTWFHGKYVNITLAKAQQSKDYGCPACSSKGAQPGHRKQER</sequence>
<proteinExistence type="inferred from homology"/>
<dbReference type="Gene3D" id="3.30.40.10">
    <property type="entry name" value="Zinc/RING finger domain, C3HC4 (zinc finger)"/>
    <property type="match status" value="1"/>
</dbReference>
<keyword evidence="4" id="KW-0805">Transcription regulation</keyword>
<comment type="caution">
    <text evidence="7">The sequence shown here is derived from an EMBL/GenBank/DDBJ whole genome shotgun (WGS) entry which is preliminary data.</text>
</comment>
<organism evidence="7 8">
    <name type="scientific">Trema orientale</name>
    <name type="common">Charcoal tree</name>
    <name type="synonym">Celtis orientalis</name>
    <dbReference type="NCBI Taxonomy" id="63057"/>
    <lineage>
        <taxon>Eukaryota</taxon>
        <taxon>Viridiplantae</taxon>
        <taxon>Streptophyta</taxon>
        <taxon>Embryophyta</taxon>
        <taxon>Tracheophyta</taxon>
        <taxon>Spermatophyta</taxon>
        <taxon>Magnoliopsida</taxon>
        <taxon>eudicotyledons</taxon>
        <taxon>Gunneridae</taxon>
        <taxon>Pentapetalae</taxon>
        <taxon>rosids</taxon>
        <taxon>fabids</taxon>
        <taxon>Rosales</taxon>
        <taxon>Cannabaceae</taxon>
        <taxon>Trema</taxon>
    </lineage>
</organism>
<comment type="function">
    <text evidence="4">Histone-binding component that specifically recognizes H3 tails trimethylated on 'Lys-4' (H3K4me3), which mark transcription start sites of virtually all active genes.</text>
</comment>
<keyword evidence="4" id="KW-0804">Transcription</keyword>
<reference evidence="8" key="1">
    <citation type="submission" date="2016-06" db="EMBL/GenBank/DDBJ databases">
        <title>Parallel loss of symbiosis genes in relatives of nitrogen-fixing non-legume Parasponia.</title>
        <authorList>
            <person name="Van Velzen R."/>
            <person name="Holmer R."/>
            <person name="Bu F."/>
            <person name="Rutten L."/>
            <person name="Van Zeijl A."/>
            <person name="Liu W."/>
            <person name="Santuari L."/>
            <person name="Cao Q."/>
            <person name="Sharma T."/>
            <person name="Shen D."/>
            <person name="Roswanjaya Y."/>
            <person name="Wardhani T."/>
            <person name="Kalhor M.S."/>
            <person name="Jansen J."/>
            <person name="Van den Hoogen J."/>
            <person name="Gungor B."/>
            <person name="Hartog M."/>
            <person name="Hontelez J."/>
            <person name="Verver J."/>
            <person name="Yang W.-C."/>
            <person name="Schijlen E."/>
            <person name="Repin R."/>
            <person name="Schilthuizen M."/>
            <person name="Schranz E."/>
            <person name="Heidstra R."/>
            <person name="Miyata K."/>
            <person name="Fedorova E."/>
            <person name="Kohlen W."/>
            <person name="Bisseling T."/>
            <person name="Smit S."/>
            <person name="Geurts R."/>
        </authorList>
    </citation>
    <scope>NUCLEOTIDE SEQUENCE [LARGE SCALE GENOMIC DNA]</scope>
    <source>
        <strain evidence="8">cv. RG33-2</strain>
    </source>
</reference>
<dbReference type="GO" id="GO:0000976">
    <property type="term" value="F:transcription cis-regulatory region binding"/>
    <property type="evidence" value="ECO:0007669"/>
    <property type="project" value="TreeGrafter"/>
</dbReference>
<keyword evidence="2 4" id="KW-0863">Zinc-finger</keyword>
<dbReference type="AlphaFoldDB" id="A0A2P5EFZ5"/>
<dbReference type="OrthoDB" id="436852at2759"/>